<reference evidence="2" key="1">
    <citation type="submission" date="2022-11" db="UniProtKB">
        <authorList>
            <consortium name="WormBaseParasite"/>
        </authorList>
    </citation>
    <scope>IDENTIFICATION</scope>
</reference>
<name>A0A914V9E1_9BILA</name>
<proteinExistence type="predicted"/>
<sequence length="121" mass="13306">MTNQCGNVRLDFGAPVRLTDYINALEPCIDQGVVARCDSGLLNESPSLSRFSKPYISLGARVYSYAELHPQFDKAGADRAHIRAIGYHAIYESQTLSAISIPSVVTALLLCKYRRGTNLEN</sequence>
<evidence type="ECO:0000313" key="2">
    <source>
        <dbReference type="WBParaSite" id="PSAMB.scaffold16719size1272.g37015.t1"/>
    </source>
</evidence>
<dbReference type="WBParaSite" id="PSAMB.scaffold16719size1272.g37015.t1">
    <property type="protein sequence ID" value="PSAMB.scaffold16719size1272.g37015.t1"/>
    <property type="gene ID" value="PSAMB.scaffold16719size1272.g37015"/>
</dbReference>
<evidence type="ECO:0000313" key="1">
    <source>
        <dbReference type="Proteomes" id="UP000887566"/>
    </source>
</evidence>
<protein>
    <submittedName>
        <fullName evidence="2">Uncharacterized protein</fullName>
    </submittedName>
</protein>
<dbReference type="AlphaFoldDB" id="A0A914V9E1"/>
<keyword evidence="1" id="KW-1185">Reference proteome</keyword>
<dbReference type="Proteomes" id="UP000887566">
    <property type="component" value="Unplaced"/>
</dbReference>
<organism evidence="1 2">
    <name type="scientific">Plectus sambesii</name>
    <dbReference type="NCBI Taxonomy" id="2011161"/>
    <lineage>
        <taxon>Eukaryota</taxon>
        <taxon>Metazoa</taxon>
        <taxon>Ecdysozoa</taxon>
        <taxon>Nematoda</taxon>
        <taxon>Chromadorea</taxon>
        <taxon>Plectida</taxon>
        <taxon>Plectina</taxon>
        <taxon>Plectoidea</taxon>
        <taxon>Plectidae</taxon>
        <taxon>Plectus</taxon>
    </lineage>
</organism>
<accession>A0A914V9E1</accession>